<evidence type="ECO:0000313" key="2">
    <source>
        <dbReference type="EMBL" id="KAF6088300.1"/>
    </source>
</evidence>
<organism evidence="2 3">
    <name type="scientific">Phyllostomus discolor</name>
    <name type="common">pale spear-nosed bat</name>
    <dbReference type="NCBI Taxonomy" id="89673"/>
    <lineage>
        <taxon>Eukaryota</taxon>
        <taxon>Metazoa</taxon>
        <taxon>Chordata</taxon>
        <taxon>Craniata</taxon>
        <taxon>Vertebrata</taxon>
        <taxon>Euteleostomi</taxon>
        <taxon>Mammalia</taxon>
        <taxon>Eutheria</taxon>
        <taxon>Laurasiatheria</taxon>
        <taxon>Chiroptera</taxon>
        <taxon>Yangochiroptera</taxon>
        <taxon>Phyllostomidae</taxon>
        <taxon>Phyllostominae</taxon>
        <taxon>Phyllostomus</taxon>
    </lineage>
</organism>
<dbReference type="EMBL" id="JABVXQ010000010">
    <property type="protein sequence ID" value="KAF6088300.1"/>
    <property type="molecule type" value="Genomic_DNA"/>
</dbReference>
<dbReference type="AlphaFoldDB" id="A0A834DLW1"/>
<gene>
    <name evidence="2" type="ORF">HJG60_008156</name>
</gene>
<accession>A0A834DLW1</accession>
<protein>
    <submittedName>
        <fullName evidence="2">Uncharacterized protein</fullName>
    </submittedName>
</protein>
<evidence type="ECO:0000256" key="1">
    <source>
        <dbReference type="SAM" id="MobiDB-lite"/>
    </source>
</evidence>
<proteinExistence type="predicted"/>
<comment type="caution">
    <text evidence="2">The sequence shown here is derived from an EMBL/GenBank/DDBJ whole genome shotgun (WGS) entry which is preliminary data.</text>
</comment>
<sequence length="120" mass="13134">MPGTRWAQGPGRPGHTRRQRTAAPRQCDSSADTPSVLPQTFQRAVSSQLERAESTGNAHISPALSTLRFPAIDTPYAASGTFVTIREPAWTHHCHPESAGDFRGHSAGRAFILWVWTNTK</sequence>
<reference evidence="2 3" key="1">
    <citation type="journal article" date="2020" name="Nature">
        <title>Six reference-quality genomes reveal evolution of bat adaptations.</title>
        <authorList>
            <person name="Jebb D."/>
            <person name="Huang Z."/>
            <person name="Pippel M."/>
            <person name="Hughes G.M."/>
            <person name="Lavrichenko K."/>
            <person name="Devanna P."/>
            <person name="Winkler S."/>
            <person name="Jermiin L.S."/>
            <person name="Skirmuntt E.C."/>
            <person name="Katzourakis A."/>
            <person name="Burkitt-Gray L."/>
            <person name="Ray D.A."/>
            <person name="Sullivan K.A.M."/>
            <person name="Roscito J.G."/>
            <person name="Kirilenko B.M."/>
            <person name="Davalos L.M."/>
            <person name="Corthals A.P."/>
            <person name="Power M.L."/>
            <person name="Jones G."/>
            <person name="Ransome R.D."/>
            <person name="Dechmann D.K.N."/>
            <person name="Locatelli A.G."/>
            <person name="Puechmaille S.J."/>
            <person name="Fedrigo O."/>
            <person name="Jarvis E.D."/>
            <person name="Hiller M."/>
            <person name="Vernes S.C."/>
            <person name="Myers E.W."/>
            <person name="Teeling E.C."/>
        </authorList>
    </citation>
    <scope>NUCLEOTIDE SEQUENCE [LARGE SCALE GENOMIC DNA]</scope>
    <source>
        <strain evidence="2">Bat1K_MPI-CBG_1</strain>
    </source>
</reference>
<feature type="region of interest" description="Disordered" evidence="1">
    <location>
        <begin position="1"/>
        <end position="59"/>
    </location>
</feature>
<name>A0A834DLW1_9CHIR</name>
<evidence type="ECO:0000313" key="3">
    <source>
        <dbReference type="Proteomes" id="UP000664940"/>
    </source>
</evidence>
<feature type="compositionally biased region" description="Polar residues" evidence="1">
    <location>
        <begin position="27"/>
        <end position="58"/>
    </location>
</feature>
<dbReference type="Proteomes" id="UP000664940">
    <property type="component" value="Unassembled WGS sequence"/>
</dbReference>